<name>A0ABQ2UE80_9PSEU</name>
<dbReference type="Gene3D" id="2.60.40.1180">
    <property type="entry name" value="Golgi alpha-mannosidase II"/>
    <property type="match status" value="1"/>
</dbReference>
<proteinExistence type="predicted"/>
<dbReference type="Gene3D" id="3.20.20.70">
    <property type="entry name" value="Aldolase class I"/>
    <property type="match status" value="1"/>
</dbReference>
<dbReference type="PANTHER" id="PTHR35803">
    <property type="entry name" value="GLUCAN 1,4-ALPHA-GLUCOSIDASE SUSB-RELATED"/>
    <property type="match status" value="1"/>
</dbReference>
<evidence type="ECO:0000256" key="2">
    <source>
        <dbReference type="ARBA" id="ARBA00023295"/>
    </source>
</evidence>
<dbReference type="Pfam" id="PF08305">
    <property type="entry name" value="NPCBM"/>
    <property type="match status" value="1"/>
</dbReference>
<sequence>MTLQRVYIGSVAAATDVLGGLDMRLSIARWRAAVPLVIALAAGATTPVASAQIDVWPKAVVQLSNGVPTLSVTRGGTTVLEPSPLGVVTERADLSSGLKLTGRSERRVAEHYTASSGKQRQRTVMHKEERYSFSGAARLDLVVRTARDGVAYRYELPAGLGNVLRETSAFVVPSASTAWIAKYRRDYENPFVQTNAAAAETAEYLHPALFETNGVYSLLTESSVDGRHSGARLVHTAGSSAFSIKYWDEKVLVDGPWQSPWRTAIVGSLADVSSSTLVDDLAPRSRVRDTSWIKPGKVFWSWLAGGREAGQSLALQKQYVDYAAAHGWPYALVDAGWYFDPNWDYDPTWEQTSWIPSLVSYARARGVKIHLWIHYDELDTPAESAARLALFEKWGIAGVKIDFMDSDGQDRYRWYDRILAETAAHKLLVNFHGSTIPHGIHRTWPHVMTMEAVHGGEKSSGLTGTHLTSLPFTRGVVGGMDYTPLAWHRPSRTTSDAHELALTVIYESGLANLAGRPEDYAARPVAERFIDQVPTAWDETRLLSGRPADHSVFARRSGDRWFIGGGYSGAARTVSVPFSLPAGRWLVEITRDGPAGLVRESRTVRSGDVLTLDVAANGGFAAIACRAGSRTCERPVSAVPATSVSASARGFTVTGLFTTREDVRDVVLAPRVPAGWSVQGSAVSARVVRPGQALSGSWTVVPPAQPSSYGYFDIPVVASFNRGVEAEKTARVHLVRPLSDGWSYLSDRPWASAVGGDGPVEKDITNGGTAAGDGRGIAIRRTTYGKGLGTHASSEITYVLDARCTGFAASVGVDDEAGLDVARQRAGGTVSFQVLGDGVVLADTGLLGVRTPARDLSADVTGVRTLTLRVLDGGDGTQNDHASWADARIRCS</sequence>
<accession>A0ABQ2UE80</accession>
<gene>
    <name evidence="4" type="ORF">GCM10010178_17920</name>
</gene>
<dbReference type="PANTHER" id="PTHR35803:SF2">
    <property type="entry name" value="RETAINING ALPHA-GALACTOSIDASE"/>
    <property type="match status" value="1"/>
</dbReference>
<keyword evidence="5" id="KW-1185">Reference proteome</keyword>
<dbReference type="Pfam" id="PF14508">
    <property type="entry name" value="GH97_N"/>
    <property type="match status" value="1"/>
</dbReference>
<dbReference type="Pfam" id="PF14509">
    <property type="entry name" value="GH97_C"/>
    <property type="match status" value="1"/>
</dbReference>
<dbReference type="Gene3D" id="2.70.98.10">
    <property type="match status" value="1"/>
</dbReference>
<protein>
    <recommendedName>
        <fullName evidence="3">Glycosyl hydrolase family 98 putative carbohydrate-binding module domain-containing protein</fullName>
    </recommendedName>
</protein>
<evidence type="ECO:0000256" key="1">
    <source>
        <dbReference type="ARBA" id="ARBA00022801"/>
    </source>
</evidence>
<dbReference type="InterPro" id="IPR017853">
    <property type="entry name" value="GH"/>
</dbReference>
<dbReference type="InterPro" id="IPR029486">
    <property type="entry name" value="GH97_N"/>
</dbReference>
<dbReference type="InterPro" id="IPR013780">
    <property type="entry name" value="Glyco_hydro_b"/>
</dbReference>
<keyword evidence="2" id="KW-0326">Glycosidase</keyword>
<dbReference type="InterPro" id="IPR052720">
    <property type="entry name" value="Glycosyl_hydrolase_97"/>
</dbReference>
<dbReference type="InterPro" id="IPR038637">
    <property type="entry name" value="NPCBM_sf"/>
</dbReference>
<evidence type="ECO:0000313" key="4">
    <source>
        <dbReference type="EMBL" id="GGU26117.1"/>
    </source>
</evidence>
<dbReference type="Gene3D" id="2.60.120.1060">
    <property type="entry name" value="NPCBM/NEW2 domain"/>
    <property type="match status" value="1"/>
</dbReference>
<dbReference type="EMBL" id="BMRE01000004">
    <property type="protein sequence ID" value="GGU26117.1"/>
    <property type="molecule type" value="Genomic_DNA"/>
</dbReference>
<dbReference type="InterPro" id="IPR013222">
    <property type="entry name" value="Glyco_hyd_98_carb-bd"/>
</dbReference>
<dbReference type="InterPro" id="IPR008979">
    <property type="entry name" value="Galactose-bd-like_sf"/>
</dbReference>
<keyword evidence="1" id="KW-0378">Hydrolase</keyword>
<dbReference type="SMART" id="SM00776">
    <property type="entry name" value="NPCBM"/>
    <property type="match status" value="1"/>
</dbReference>
<dbReference type="SUPFAM" id="SSF49785">
    <property type="entry name" value="Galactose-binding domain-like"/>
    <property type="match status" value="1"/>
</dbReference>
<organism evidence="4 5">
    <name type="scientific">Lentzea flava</name>
    <dbReference type="NCBI Taxonomy" id="103732"/>
    <lineage>
        <taxon>Bacteria</taxon>
        <taxon>Bacillati</taxon>
        <taxon>Actinomycetota</taxon>
        <taxon>Actinomycetes</taxon>
        <taxon>Pseudonocardiales</taxon>
        <taxon>Pseudonocardiaceae</taxon>
        <taxon>Lentzea</taxon>
    </lineage>
</organism>
<comment type="caution">
    <text evidence="4">The sequence shown here is derived from an EMBL/GenBank/DDBJ whole genome shotgun (WGS) entry which is preliminary data.</text>
</comment>
<dbReference type="InterPro" id="IPR018905">
    <property type="entry name" value="A-galactase_NEW3"/>
</dbReference>
<feature type="domain" description="Glycosyl hydrolase family 98 putative carbohydrate-binding module" evidence="3">
    <location>
        <begin position="739"/>
        <end position="891"/>
    </location>
</feature>
<dbReference type="Pfam" id="PF10566">
    <property type="entry name" value="Glyco_hydro_97"/>
    <property type="match status" value="1"/>
</dbReference>
<evidence type="ECO:0000259" key="3">
    <source>
        <dbReference type="SMART" id="SM00776"/>
    </source>
</evidence>
<dbReference type="Pfam" id="PF10633">
    <property type="entry name" value="NPCBM_assoc"/>
    <property type="match status" value="1"/>
</dbReference>
<reference evidence="5" key="1">
    <citation type="journal article" date="2019" name="Int. J. Syst. Evol. Microbiol.">
        <title>The Global Catalogue of Microorganisms (GCM) 10K type strain sequencing project: providing services to taxonomists for standard genome sequencing and annotation.</title>
        <authorList>
            <consortium name="The Broad Institute Genomics Platform"/>
            <consortium name="The Broad Institute Genome Sequencing Center for Infectious Disease"/>
            <person name="Wu L."/>
            <person name="Ma J."/>
        </authorList>
    </citation>
    <scope>NUCLEOTIDE SEQUENCE [LARGE SCALE GENOMIC DNA]</scope>
    <source>
        <strain evidence="5">JCM 3296</strain>
    </source>
</reference>
<dbReference type="Proteomes" id="UP000649573">
    <property type="component" value="Unassembled WGS sequence"/>
</dbReference>
<dbReference type="SUPFAM" id="SSF51445">
    <property type="entry name" value="(Trans)glycosidases"/>
    <property type="match status" value="1"/>
</dbReference>
<dbReference type="InterPro" id="IPR013785">
    <property type="entry name" value="Aldolase_TIM"/>
</dbReference>
<evidence type="ECO:0000313" key="5">
    <source>
        <dbReference type="Proteomes" id="UP000649573"/>
    </source>
</evidence>
<dbReference type="InterPro" id="IPR019563">
    <property type="entry name" value="GH97_catalytic"/>
</dbReference>
<dbReference type="InterPro" id="IPR014718">
    <property type="entry name" value="GH-type_carb-bd"/>
</dbReference>
<dbReference type="InterPro" id="IPR029483">
    <property type="entry name" value="GH97_C"/>
</dbReference>